<name>A0ABN1Q731_9PSEU</name>
<evidence type="ECO:0000313" key="5">
    <source>
        <dbReference type="Proteomes" id="UP001499967"/>
    </source>
</evidence>
<proteinExistence type="predicted"/>
<gene>
    <name evidence="4" type="ORF">GCM10009559_31570</name>
</gene>
<evidence type="ECO:0000313" key="4">
    <source>
        <dbReference type="EMBL" id="GAA0938063.1"/>
    </source>
</evidence>
<evidence type="ECO:0000259" key="3">
    <source>
        <dbReference type="Pfam" id="PF04235"/>
    </source>
</evidence>
<dbReference type="Pfam" id="PF04235">
    <property type="entry name" value="DUF418"/>
    <property type="match status" value="1"/>
</dbReference>
<keyword evidence="2" id="KW-0472">Membrane</keyword>
<sequence length="83" mass="9183">MLAAMLCYGWGFGLAERFAGTGPWFAVALWTGVSAVLLGAAPLWLRRFDRGPLELLMHRLHQPVRPQRAGRSGRVKLPSEPGR</sequence>
<comment type="caution">
    <text evidence="4">The sequence shown here is derived from an EMBL/GenBank/DDBJ whole genome shotgun (WGS) entry which is preliminary data.</text>
</comment>
<protein>
    <recommendedName>
        <fullName evidence="3">DUF418 domain-containing protein</fullName>
    </recommendedName>
</protein>
<organism evidence="4 5">
    <name type="scientific">Pseudonocardia zijingensis</name>
    <dbReference type="NCBI Taxonomy" id="153376"/>
    <lineage>
        <taxon>Bacteria</taxon>
        <taxon>Bacillati</taxon>
        <taxon>Actinomycetota</taxon>
        <taxon>Actinomycetes</taxon>
        <taxon>Pseudonocardiales</taxon>
        <taxon>Pseudonocardiaceae</taxon>
        <taxon>Pseudonocardia</taxon>
    </lineage>
</organism>
<evidence type="ECO:0000256" key="1">
    <source>
        <dbReference type="SAM" id="MobiDB-lite"/>
    </source>
</evidence>
<dbReference type="EMBL" id="BAAAHP010000089">
    <property type="protein sequence ID" value="GAA0938063.1"/>
    <property type="molecule type" value="Genomic_DNA"/>
</dbReference>
<accession>A0ABN1Q731</accession>
<dbReference type="Proteomes" id="UP001499967">
    <property type="component" value="Unassembled WGS sequence"/>
</dbReference>
<feature type="region of interest" description="Disordered" evidence="1">
    <location>
        <begin position="64"/>
        <end position="83"/>
    </location>
</feature>
<keyword evidence="2" id="KW-1133">Transmembrane helix</keyword>
<keyword evidence="2" id="KW-0812">Transmembrane</keyword>
<evidence type="ECO:0000256" key="2">
    <source>
        <dbReference type="SAM" id="Phobius"/>
    </source>
</evidence>
<dbReference type="InterPro" id="IPR007349">
    <property type="entry name" value="DUF418"/>
</dbReference>
<reference evidence="4 5" key="1">
    <citation type="journal article" date="2019" name="Int. J. Syst. Evol. Microbiol.">
        <title>The Global Catalogue of Microorganisms (GCM) 10K type strain sequencing project: providing services to taxonomists for standard genome sequencing and annotation.</title>
        <authorList>
            <consortium name="The Broad Institute Genomics Platform"/>
            <consortium name="The Broad Institute Genome Sequencing Center for Infectious Disease"/>
            <person name="Wu L."/>
            <person name="Ma J."/>
        </authorList>
    </citation>
    <scope>NUCLEOTIDE SEQUENCE [LARGE SCALE GENOMIC DNA]</scope>
    <source>
        <strain evidence="4 5">JCM 11117</strain>
    </source>
</reference>
<feature type="domain" description="DUF418" evidence="3">
    <location>
        <begin position="2"/>
        <end position="60"/>
    </location>
</feature>
<feature type="transmembrane region" description="Helical" evidence="2">
    <location>
        <begin position="25"/>
        <end position="45"/>
    </location>
</feature>
<keyword evidence="5" id="KW-1185">Reference proteome</keyword>